<dbReference type="OrthoDB" id="2994945at2759"/>
<dbReference type="SUPFAM" id="SSF53098">
    <property type="entry name" value="Ribonuclease H-like"/>
    <property type="match status" value="1"/>
</dbReference>
<accession>A0A8H6Y2F7</accession>
<dbReference type="GO" id="GO:0003676">
    <property type="term" value="F:nucleic acid binding"/>
    <property type="evidence" value="ECO:0007669"/>
    <property type="project" value="InterPro"/>
</dbReference>
<dbReference type="PANTHER" id="PTHR46564:SF1">
    <property type="entry name" value="TRANSPOSASE"/>
    <property type="match status" value="1"/>
</dbReference>
<comment type="caution">
    <text evidence="2">The sequence shown here is derived from an EMBL/GenBank/DDBJ whole genome shotgun (WGS) entry which is preliminary data.</text>
</comment>
<dbReference type="Proteomes" id="UP000623467">
    <property type="component" value="Unassembled WGS sequence"/>
</dbReference>
<dbReference type="InterPro" id="IPR036397">
    <property type="entry name" value="RNaseH_sf"/>
</dbReference>
<dbReference type="SUPFAM" id="SSF46689">
    <property type="entry name" value="Homeodomain-like"/>
    <property type="match status" value="1"/>
</dbReference>
<dbReference type="InterPro" id="IPR012337">
    <property type="entry name" value="RNaseH-like_sf"/>
</dbReference>
<dbReference type="Pfam" id="PF13358">
    <property type="entry name" value="DDE_3"/>
    <property type="match status" value="1"/>
</dbReference>
<gene>
    <name evidence="2" type="ORF">MSAN_01632900</name>
</gene>
<dbReference type="Pfam" id="PF13384">
    <property type="entry name" value="HTH_23"/>
    <property type="match status" value="1"/>
</dbReference>
<keyword evidence="3" id="KW-1185">Reference proteome</keyword>
<evidence type="ECO:0000313" key="3">
    <source>
        <dbReference type="Proteomes" id="UP000623467"/>
    </source>
</evidence>
<reference evidence="2" key="1">
    <citation type="submission" date="2020-05" db="EMBL/GenBank/DDBJ databases">
        <title>Mycena genomes resolve the evolution of fungal bioluminescence.</title>
        <authorList>
            <person name="Tsai I.J."/>
        </authorList>
    </citation>
    <scope>NUCLEOTIDE SEQUENCE</scope>
    <source>
        <strain evidence="2">160909Yilan</strain>
    </source>
</reference>
<dbReference type="InterPro" id="IPR038717">
    <property type="entry name" value="Tc1-like_DDE_dom"/>
</dbReference>
<feature type="domain" description="Tc1-like transposase DDE" evidence="1">
    <location>
        <begin position="147"/>
        <end position="269"/>
    </location>
</feature>
<dbReference type="InterPro" id="IPR009057">
    <property type="entry name" value="Homeodomain-like_sf"/>
</dbReference>
<dbReference type="AlphaFoldDB" id="A0A8H6Y2F7"/>
<sequence length="306" mass="35434">MGNRRIQDSAKIISIRLLRRGRDSREEIARICGFSTRTLRRTVQRYHTTGSVAKAAAIGRGRPRLLHSKDALYLLKLARHAPCTFLDEYQKLLHRYRHLSVHISTVHRTFERAGLNKPISLIVLLNTPPITLLHWTRLPKDDRTYARLWGRAPVGQRAEAYQPFVRKRRFTGIAALALDVGIIASRVIEGSSDRDTFIDFLRNDLLPEMNPYPAPRSVILLDNARIHHSDEIRELVESFGCRIEYLPPYSPHYNPIEQVFSVIKSYLRRIGIEAYPTSAAYYELYRSFQIITPEMTWGFFRHSGLI</sequence>
<proteinExistence type="predicted"/>
<evidence type="ECO:0000259" key="1">
    <source>
        <dbReference type="Pfam" id="PF13358"/>
    </source>
</evidence>
<dbReference type="EMBL" id="JACAZH010000014">
    <property type="protein sequence ID" value="KAF7350719.1"/>
    <property type="molecule type" value="Genomic_DNA"/>
</dbReference>
<organism evidence="2 3">
    <name type="scientific">Mycena sanguinolenta</name>
    <dbReference type="NCBI Taxonomy" id="230812"/>
    <lineage>
        <taxon>Eukaryota</taxon>
        <taxon>Fungi</taxon>
        <taxon>Dikarya</taxon>
        <taxon>Basidiomycota</taxon>
        <taxon>Agaricomycotina</taxon>
        <taxon>Agaricomycetes</taxon>
        <taxon>Agaricomycetidae</taxon>
        <taxon>Agaricales</taxon>
        <taxon>Marasmiineae</taxon>
        <taxon>Mycenaceae</taxon>
        <taxon>Mycena</taxon>
    </lineage>
</organism>
<protein>
    <submittedName>
        <fullName evidence="2">Transposase domain-containing protein</fullName>
    </submittedName>
</protein>
<dbReference type="PANTHER" id="PTHR46564">
    <property type="entry name" value="TRANSPOSASE"/>
    <property type="match status" value="1"/>
</dbReference>
<name>A0A8H6Y2F7_9AGAR</name>
<dbReference type="Gene3D" id="3.30.420.10">
    <property type="entry name" value="Ribonuclease H-like superfamily/Ribonuclease H"/>
    <property type="match status" value="1"/>
</dbReference>
<evidence type="ECO:0000313" key="2">
    <source>
        <dbReference type="EMBL" id="KAF7350719.1"/>
    </source>
</evidence>